<dbReference type="EMBL" id="MWQA01000001">
    <property type="protein sequence ID" value="ORC09628.1"/>
    <property type="molecule type" value="Genomic_DNA"/>
</dbReference>
<dbReference type="OrthoDB" id="9878608at2"/>
<gene>
    <name evidence="2" type="ORF">B4U45_26540</name>
</gene>
<dbReference type="GeneID" id="66600977"/>
<evidence type="ECO:0000256" key="1">
    <source>
        <dbReference type="SAM" id="MobiDB-lite"/>
    </source>
</evidence>
<evidence type="ECO:0000313" key="3">
    <source>
        <dbReference type="Proteomes" id="UP000192335"/>
    </source>
</evidence>
<sequence>MTKNDIPHLHSKASATDESYRDFGSCDWPFPEQFHHTNFSAGMQISPTCGLPATAVHGTVGVEGDETAYLVPVTNSIAYRNAIEILGDRRRP</sequence>
<dbReference type="Proteomes" id="UP000192335">
    <property type="component" value="Unassembled WGS sequence"/>
</dbReference>
<proteinExistence type="predicted"/>
<feature type="region of interest" description="Disordered" evidence="1">
    <location>
        <begin position="1"/>
        <end position="20"/>
    </location>
</feature>
<evidence type="ECO:0000313" key="2">
    <source>
        <dbReference type="EMBL" id="ORC09628.1"/>
    </source>
</evidence>
<accession>A0A8E2IVA7</accession>
<dbReference type="RefSeq" id="WP_075546072.1">
    <property type="nucleotide sequence ID" value="NZ_CADEAW010000023.1"/>
</dbReference>
<name>A0A8E2IVA7_9MYCO</name>
<comment type="caution">
    <text evidence="2">The sequence shown here is derived from an EMBL/GenBank/DDBJ whole genome shotgun (WGS) entry which is preliminary data.</text>
</comment>
<organism evidence="2 3">
    <name type="scientific">Mycobacterium persicum</name>
    <dbReference type="NCBI Taxonomy" id="1487726"/>
    <lineage>
        <taxon>Bacteria</taxon>
        <taxon>Bacillati</taxon>
        <taxon>Actinomycetota</taxon>
        <taxon>Actinomycetes</taxon>
        <taxon>Mycobacteriales</taxon>
        <taxon>Mycobacteriaceae</taxon>
        <taxon>Mycobacterium</taxon>
    </lineage>
</organism>
<dbReference type="AlphaFoldDB" id="A0A8E2IVA7"/>
<protein>
    <submittedName>
        <fullName evidence="2">Uncharacterized protein</fullName>
    </submittedName>
</protein>
<reference evidence="2 3" key="1">
    <citation type="submission" date="2017-02" db="EMBL/GenBank/DDBJ databases">
        <title>Mycobacterium kansasii genomes.</title>
        <authorList>
            <person name="Borowka P."/>
            <person name="Strapagiel D."/>
            <person name="Marciniak B."/>
            <person name="Lach J."/>
            <person name="Bakula Z."/>
            <person name="Van Ingen J."/>
            <person name="Safianowska A."/>
            <person name="Brzostek A."/>
            <person name="Dziadek J."/>
            <person name="Jagielski T."/>
        </authorList>
    </citation>
    <scope>NUCLEOTIDE SEQUENCE [LARGE SCALE GENOMIC DNA]</scope>
    <source>
        <strain evidence="2 3">12MK</strain>
    </source>
</reference>